<feature type="transmembrane region" description="Helical" evidence="2">
    <location>
        <begin position="129"/>
        <end position="150"/>
    </location>
</feature>
<sequence length="156" mass="15795">MSTQDREHEGRDHQEPETSAPGTDDTDVLGLFGPTADTVPDAAGPTQDAPGRDRDGAAQPGPAPTQELPSWSDHAQAPAAAPGVTPIAVPAPREHAPLRVGTVVWGLMLAAVGFGIVASAYGAELDLQLALISLLGLGGVALLVGSIATARRRNGG</sequence>
<dbReference type="EMBL" id="CP101988">
    <property type="protein sequence ID" value="UUI74747.1"/>
    <property type="molecule type" value="Genomic_DNA"/>
</dbReference>
<keyword evidence="2" id="KW-1133">Transmembrane helix</keyword>
<name>A0ABY5KW48_9CELL</name>
<proteinExistence type="predicted"/>
<feature type="compositionally biased region" description="Basic and acidic residues" evidence="1">
    <location>
        <begin position="1"/>
        <end position="16"/>
    </location>
</feature>
<protein>
    <submittedName>
        <fullName evidence="3">Uncharacterized protein</fullName>
    </submittedName>
</protein>
<dbReference type="Proteomes" id="UP001316189">
    <property type="component" value="Chromosome"/>
</dbReference>
<dbReference type="RefSeq" id="WP_227570391.1">
    <property type="nucleotide sequence ID" value="NZ_CP101988.1"/>
</dbReference>
<accession>A0ABY5KW48</accession>
<reference evidence="3 4" key="1">
    <citation type="submission" date="2022-07" db="EMBL/GenBank/DDBJ databases">
        <title>Novel species in genus cellulomonas.</title>
        <authorList>
            <person name="Ye L."/>
        </authorList>
    </citation>
    <scope>NUCLEOTIDE SEQUENCE [LARGE SCALE GENOMIC DNA]</scope>
    <source>
        <strain evidence="4">zg-Y338</strain>
    </source>
</reference>
<evidence type="ECO:0000256" key="1">
    <source>
        <dbReference type="SAM" id="MobiDB-lite"/>
    </source>
</evidence>
<keyword evidence="2" id="KW-0812">Transmembrane</keyword>
<keyword evidence="2" id="KW-0472">Membrane</keyword>
<gene>
    <name evidence="3" type="ORF">NP064_13265</name>
</gene>
<evidence type="ECO:0000313" key="3">
    <source>
        <dbReference type="EMBL" id="UUI74747.1"/>
    </source>
</evidence>
<feature type="transmembrane region" description="Helical" evidence="2">
    <location>
        <begin position="103"/>
        <end position="123"/>
    </location>
</feature>
<evidence type="ECO:0000313" key="4">
    <source>
        <dbReference type="Proteomes" id="UP001316189"/>
    </source>
</evidence>
<organism evidence="3 4">
    <name type="scientific">Cellulomonas chengniuliangii</name>
    <dbReference type="NCBI Taxonomy" id="2968084"/>
    <lineage>
        <taxon>Bacteria</taxon>
        <taxon>Bacillati</taxon>
        <taxon>Actinomycetota</taxon>
        <taxon>Actinomycetes</taxon>
        <taxon>Micrococcales</taxon>
        <taxon>Cellulomonadaceae</taxon>
        <taxon>Cellulomonas</taxon>
    </lineage>
</organism>
<keyword evidence="4" id="KW-1185">Reference proteome</keyword>
<feature type="region of interest" description="Disordered" evidence="1">
    <location>
        <begin position="1"/>
        <end position="88"/>
    </location>
</feature>
<evidence type="ECO:0000256" key="2">
    <source>
        <dbReference type="SAM" id="Phobius"/>
    </source>
</evidence>